<dbReference type="RefSeq" id="WP_263123514.1">
    <property type="nucleotide sequence ID" value="NZ_CP106753.1"/>
</dbReference>
<evidence type="ECO:0000256" key="1">
    <source>
        <dbReference type="RuleBase" id="RU003860"/>
    </source>
</evidence>
<dbReference type="Pfam" id="PF01722">
    <property type="entry name" value="BolA"/>
    <property type="match status" value="1"/>
</dbReference>
<dbReference type="SUPFAM" id="SSF82657">
    <property type="entry name" value="BolA-like"/>
    <property type="match status" value="1"/>
</dbReference>
<evidence type="ECO:0000313" key="2">
    <source>
        <dbReference type="EMBL" id="UXY14214.1"/>
    </source>
</evidence>
<comment type="similarity">
    <text evidence="1">Belongs to the BolA/IbaG family.</text>
</comment>
<accession>A0ABY6DIP1</accession>
<dbReference type="PANTHER" id="PTHR46230">
    <property type="match status" value="1"/>
</dbReference>
<dbReference type="InterPro" id="IPR036065">
    <property type="entry name" value="BolA-like_sf"/>
</dbReference>
<reference evidence="2" key="1">
    <citation type="submission" date="2022-10" db="EMBL/GenBank/DDBJ databases">
        <title>Chitiniphilus purpureus sp. nov., a novel chitin-degrading bacterium isolated from crawfish pond sediment.</title>
        <authorList>
            <person name="Li K."/>
        </authorList>
    </citation>
    <scope>NUCLEOTIDE SEQUENCE</scope>
    <source>
        <strain evidence="2">CD1</strain>
    </source>
</reference>
<dbReference type="Gene3D" id="3.30.300.90">
    <property type="entry name" value="BolA-like"/>
    <property type="match status" value="1"/>
</dbReference>
<organism evidence="2 3">
    <name type="scientific">Chitiniphilus purpureus</name>
    <dbReference type="NCBI Taxonomy" id="2981137"/>
    <lineage>
        <taxon>Bacteria</taxon>
        <taxon>Pseudomonadati</taxon>
        <taxon>Pseudomonadota</taxon>
        <taxon>Betaproteobacteria</taxon>
        <taxon>Neisseriales</taxon>
        <taxon>Chitinibacteraceae</taxon>
        <taxon>Chitiniphilus</taxon>
    </lineage>
</organism>
<protein>
    <submittedName>
        <fullName evidence="2">BolA family transcriptional regulator</fullName>
    </submittedName>
</protein>
<dbReference type="InterPro" id="IPR002634">
    <property type="entry name" value="BolA"/>
</dbReference>
<evidence type="ECO:0000313" key="3">
    <source>
        <dbReference type="Proteomes" id="UP001061302"/>
    </source>
</evidence>
<gene>
    <name evidence="2" type="ORF">N8I74_12900</name>
</gene>
<sequence>MDVDQEIRRRLQSLNPEALELHDDSAAHAGHAGAAAGGGHFELTVVSAAFAGQPALARHRQVYRLLADLIPARIHALQIRAFSPDEF</sequence>
<dbReference type="Proteomes" id="UP001061302">
    <property type="component" value="Chromosome"/>
</dbReference>
<dbReference type="EMBL" id="CP106753">
    <property type="protein sequence ID" value="UXY14214.1"/>
    <property type="molecule type" value="Genomic_DNA"/>
</dbReference>
<dbReference type="PIRSF" id="PIRSF003113">
    <property type="entry name" value="BolA"/>
    <property type="match status" value="1"/>
</dbReference>
<dbReference type="PANTHER" id="PTHR46230:SF7">
    <property type="entry name" value="BOLA-LIKE PROTEIN 1"/>
    <property type="match status" value="1"/>
</dbReference>
<proteinExistence type="inferred from homology"/>
<keyword evidence="3" id="KW-1185">Reference proteome</keyword>
<name>A0ABY6DIP1_9NEIS</name>